<evidence type="ECO:0000256" key="4">
    <source>
        <dbReference type="ARBA" id="ARBA00011738"/>
    </source>
</evidence>
<keyword evidence="6" id="KW-0479">Metal-binding</keyword>
<dbReference type="SUPFAM" id="SSF53850">
    <property type="entry name" value="Periplasmic binding protein-like II"/>
    <property type="match status" value="2"/>
</dbReference>
<dbReference type="PROSITE" id="PS51257">
    <property type="entry name" value="PROKAR_LIPOPROTEIN"/>
    <property type="match status" value="1"/>
</dbReference>
<evidence type="ECO:0000256" key="10">
    <source>
        <dbReference type="ARBA" id="ARBA00033171"/>
    </source>
</evidence>
<feature type="domain" description="SsuA/THI5-like" evidence="12">
    <location>
        <begin position="350"/>
        <end position="557"/>
    </location>
</feature>
<reference evidence="13 14" key="1">
    <citation type="journal article" date="2016" name="Nat. Commun.">
        <title>Thousands of microbial genomes shed light on interconnected biogeochemical processes in an aquifer system.</title>
        <authorList>
            <person name="Anantharaman K."/>
            <person name="Brown C.T."/>
            <person name="Hug L.A."/>
            <person name="Sharon I."/>
            <person name="Castelle C.J."/>
            <person name="Probst A.J."/>
            <person name="Thomas B.C."/>
            <person name="Singh A."/>
            <person name="Wilkins M.J."/>
            <person name="Karaoz U."/>
            <person name="Brodie E.L."/>
            <person name="Williams K.H."/>
            <person name="Hubbard S.S."/>
            <person name="Banfield J.F."/>
        </authorList>
    </citation>
    <scope>NUCLEOTIDE SEQUENCE [LARGE SCALE GENOMIC DNA]</scope>
</reference>
<proteinExistence type="inferred from homology"/>
<comment type="catalytic activity">
    <reaction evidence="11">
        <text>N(6)-(pyridoxal phosphate)-L-lysyl-[4-amino-5-hydroxymethyl-2-methylpyrimidine phosphate synthase] + L-histidyl-[4-amino-5-hydroxymethyl-2-methylpyrimidine phosphate synthase] + 2 Fe(3+) + 4 H2O = L-lysyl-[4-amino-5-hydroxymethyl-2-methylpyrimidine phosphate synthase] + (2S)-2-amino-5-hydroxy-4-oxopentanoyl-[4-amino-5-hydroxymethyl-2-methylpyrimidine phosphate synthase] + 4-amino-2-methyl-5-(phosphooxymethyl)pyrimidine + 3-oxopropanoate + 2 Fe(2+) + 2 H(+)</text>
        <dbReference type="Rhea" id="RHEA:65756"/>
        <dbReference type="Rhea" id="RHEA-COMP:16892"/>
        <dbReference type="Rhea" id="RHEA-COMP:16893"/>
        <dbReference type="Rhea" id="RHEA-COMP:16894"/>
        <dbReference type="Rhea" id="RHEA-COMP:16895"/>
        <dbReference type="ChEBI" id="CHEBI:15377"/>
        <dbReference type="ChEBI" id="CHEBI:15378"/>
        <dbReference type="ChEBI" id="CHEBI:29033"/>
        <dbReference type="ChEBI" id="CHEBI:29034"/>
        <dbReference type="ChEBI" id="CHEBI:29969"/>
        <dbReference type="ChEBI" id="CHEBI:29979"/>
        <dbReference type="ChEBI" id="CHEBI:33190"/>
        <dbReference type="ChEBI" id="CHEBI:58354"/>
        <dbReference type="ChEBI" id="CHEBI:143915"/>
        <dbReference type="ChEBI" id="CHEBI:157692"/>
    </reaction>
    <physiologicalReaction direction="left-to-right" evidence="11">
        <dbReference type="Rhea" id="RHEA:65757"/>
    </physiologicalReaction>
</comment>
<evidence type="ECO:0000313" key="13">
    <source>
        <dbReference type="EMBL" id="OGF41852.1"/>
    </source>
</evidence>
<evidence type="ECO:0000256" key="6">
    <source>
        <dbReference type="ARBA" id="ARBA00022723"/>
    </source>
</evidence>
<dbReference type="PANTHER" id="PTHR31528:SF1">
    <property type="entry name" value="4-AMINO-5-HYDROXYMETHYL-2-METHYLPYRIMIDINE PHOSPHATE SYNTHASE THI11-RELATED"/>
    <property type="match status" value="1"/>
</dbReference>
<dbReference type="EMBL" id="MFGO01000004">
    <property type="protein sequence ID" value="OGF41852.1"/>
    <property type="molecule type" value="Genomic_DNA"/>
</dbReference>
<dbReference type="AlphaFoldDB" id="A0A1F5TSB0"/>
<evidence type="ECO:0000256" key="9">
    <source>
        <dbReference type="ARBA" id="ARBA00023004"/>
    </source>
</evidence>
<dbReference type="GO" id="GO:0016740">
    <property type="term" value="F:transferase activity"/>
    <property type="evidence" value="ECO:0007669"/>
    <property type="project" value="UniProtKB-KW"/>
</dbReference>
<comment type="function">
    <text evidence="1">Responsible for the formation of the pyrimidine heterocycle in the thiamine biosynthesis pathway. Catalyzes the formation of hydroxymethylpyrimidine phosphate (HMP-P) from histidine and pyridoxal phosphate (PLP). The protein uses PLP and the active site histidine to form HMP-P, generating an inactive enzyme. The enzyme can only undergo a single turnover, which suggests it is a suicide enzyme.</text>
</comment>
<keyword evidence="9" id="KW-0408">Iron</keyword>
<accession>A0A1F5TSB0</accession>
<protein>
    <recommendedName>
        <fullName evidence="10">Thiamine pyrimidine synthase</fullName>
    </recommendedName>
</protein>
<comment type="subunit">
    <text evidence="4">Homodimer.</text>
</comment>
<evidence type="ECO:0000313" key="14">
    <source>
        <dbReference type="Proteomes" id="UP000177579"/>
    </source>
</evidence>
<sequence length="630" mass="71101">MPKKIFFLGLIITIISIISGCALQKKSPKLENVTLKLKWLHQAQFAGNYAAKEKGIYEKYGLNTTLEPFSFESPTIEAVVSGKAEFGITGADELMLAREKGLPIKALAVIYKTNPVCAYSLQNSNITKPQDFLGKTIGIERASDGTEVNIGILYSAMMSRLGINREKINEITIGYDASELLAGKTDISTGYIINEPHQVVEAGQKVNTILMADYGVNMYADVLFTTEDIINKKPDLVEKFVRATLDGWQFAIENQEETIDMILKYAVNSSREHQKYMLETSIPLIYTGDSPLGWMDAKQWEGVQRTLFDQEILKKPIRPENAYTMEFLNKIYNIKNKQKVSVRLSWLHQNQFAGFYAADQMGFYNQEGINVNLHSAGYGLSVEDQILAGESSFGVSTAINFLKKISEGKKLKAIAAIHQQDPTVFISLKEKNMKTLQDFKNITLAGSDTGIESVKMMLTKNNIDFSSVNFIPKKYGIKSLTDPAVDVLTGVSFNELIDAQNNNLELNALYPKDNNINGYHNIIFATEEFIQKNPELVKKFMKASLEGWKYVVSHPNESTNFVFEYDMGLNPTHQEKMLKDSIRYIAPEKNTQIGRMTKEKWQTTYDDLKAIGEIKNEFDVDQIFTNEFIQ</sequence>
<organism evidence="13 14">
    <name type="scientific">Candidatus Falkowbacteria bacterium RIFOXYD2_FULL_34_120</name>
    <dbReference type="NCBI Taxonomy" id="1798007"/>
    <lineage>
        <taxon>Bacteria</taxon>
        <taxon>Candidatus Falkowiibacteriota</taxon>
    </lineage>
</organism>
<evidence type="ECO:0000259" key="12">
    <source>
        <dbReference type="Pfam" id="PF09084"/>
    </source>
</evidence>
<dbReference type="Gene3D" id="3.40.190.10">
    <property type="entry name" value="Periplasmic binding protein-like II"/>
    <property type="match status" value="4"/>
</dbReference>
<comment type="pathway">
    <text evidence="2">Cofactor biosynthesis; thiamine diphosphate biosynthesis.</text>
</comment>
<keyword evidence="8" id="KW-0784">Thiamine biosynthesis</keyword>
<dbReference type="Proteomes" id="UP000177579">
    <property type="component" value="Unassembled WGS sequence"/>
</dbReference>
<keyword evidence="5" id="KW-0808">Transferase</keyword>
<dbReference type="GO" id="GO:0009228">
    <property type="term" value="P:thiamine biosynthetic process"/>
    <property type="evidence" value="ECO:0007669"/>
    <property type="project" value="UniProtKB-KW"/>
</dbReference>
<evidence type="ECO:0000256" key="3">
    <source>
        <dbReference type="ARBA" id="ARBA00009406"/>
    </source>
</evidence>
<comment type="caution">
    <text evidence="13">The sequence shown here is derived from an EMBL/GenBank/DDBJ whole genome shotgun (WGS) entry which is preliminary data.</text>
</comment>
<evidence type="ECO:0000256" key="7">
    <source>
        <dbReference type="ARBA" id="ARBA00022898"/>
    </source>
</evidence>
<dbReference type="Pfam" id="PF09084">
    <property type="entry name" value="NMT1"/>
    <property type="match status" value="2"/>
</dbReference>
<keyword evidence="7" id="KW-0663">Pyridoxal phosphate</keyword>
<evidence type="ECO:0000256" key="8">
    <source>
        <dbReference type="ARBA" id="ARBA00022977"/>
    </source>
</evidence>
<feature type="domain" description="SsuA/THI5-like" evidence="12">
    <location>
        <begin position="43"/>
        <end position="257"/>
    </location>
</feature>
<dbReference type="GO" id="GO:0046872">
    <property type="term" value="F:metal ion binding"/>
    <property type="evidence" value="ECO:0007669"/>
    <property type="project" value="UniProtKB-KW"/>
</dbReference>
<name>A0A1F5TSB0_9BACT</name>
<comment type="similarity">
    <text evidence="3">Belongs to the NMT1/THI5 family.</text>
</comment>
<gene>
    <name evidence="13" type="ORF">A2531_05495</name>
</gene>
<evidence type="ECO:0000256" key="11">
    <source>
        <dbReference type="ARBA" id="ARBA00048179"/>
    </source>
</evidence>
<dbReference type="InterPro" id="IPR015168">
    <property type="entry name" value="SsuA/THI5"/>
</dbReference>
<evidence type="ECO:0000256" key="5">
    <source>
        <dbReference type="ARBA" id="ARBA00022679"/>
    </source>
</evidence>
<evidence type="ECO:0000256" key="2">
    <source>
        <dbReference type="ARBA" id="ARBA00004948"/>
    </source>
</evidence>
<evidence type="ECO:0000256" key="1">
    <source>
        <dbReference type="ARBA" id="ARBA00003469"/>
    </source>
</evidence>
<dbReference type="InterPro" id="IPR027939">
    <property type="entry name" value="NMT1/THI5"/>
</dbReference>
<dbReference type="PANTHER" id="PTHR31528">
    <property type="entry name" value="4-AMINO-5-HYDROXYMETHYL-2-METHYLPYRIMIDINE PHOSPHATE SYNTHASE THI11-RELATED"/>
    <property type="match status" value="1"/>
</dbReference>